<evidence type="ECO:0000313" key="2">
    <source>
        <dbReference type="Proteomes" id="UP001303046"/>
    </source>
</evidence>
<protein>
    <submittedName>
        <fullName evidence="1">Uncharacterized protein</fullName>
    </submittedName>
</protein>
<dbReference type="Proteomes" id="UP001303046">
    <property type="component" value="Unassembled WGS sequence"/>
</dbReference>
<proteinExistence type="predicted"/>
<dbReference type="EMBL" id="JAVFWL010000004">
    <property type="protein sequence ID" value="KAK6746864.1"/>
    <property type="molecule type" value="Genomic_DNA"/>
</dbReference>
<keyword evidence="2" id="KW-1185">Reference proteome</keyword>
<evidence type="ECO:0000313" key="1">
    <source>
        <dbReference type="EMBL" id="KAK6746864.1"/>
    </source>
</evidence>
<organism evidence="1 2">
    <name type="scientific">Necator americanus</name>
    <name type="common">Human hookworm</name>
    <dbReference type="NCBI Taxonomy" id="51031"/>
    <lineage>
        <taxon>Eukaryota</taxon>
        <taxon>Metazoa</taxon>
        <taxon>Ecdysozoa</taxon>
        <taxon>Nematoda</taxon>
        <taxon>Chromadorea</taxon>
        <taxon>Rhabditida</taxon>
        <taxon>Rhabditina</taxon>
        <taxon>Rhabditomorpha</taxon>
        <taxon>Strongyloidea</taxon>
        <taxon>Ancylostomatidae</taxon>
        <taxon>Bunostominae</taxon>
        <taxon>Necator</taxon>
    </lineage>
</organism>
<comment type="caution">
    <text evidence="1">The sequence shown here is derived from an EMBL/GenBank/DDBJ whole genome shotgun (WGS) entry which is preliminary data.</text>
</comment>
<sequence length="99" mass="10647">MTTSPARKKAPSASFCLTPVTTSDVVVRPAGVQSANRCSLIHVIESENEISWYIDGAKQGAMKREDSREVAGKVGGRAIFMIAAVVGLDEVTKRKKPMI</sequence>
<name>A0ABR1D8P2_NECAM</name>
<reference evidence="1 2" key="1">
    <citation type="submission" date="2023-08" db="EMBL/GenBank/DDBJ databases">
        <title>A Necator americanus chromosomal reference genome.</title>
        <authorList>
            <person name="Ilik V."/>
            <person name="Petrzelkova K.J."/>
            <person name="Pardy F."/>
            <person name="Fuh T."/>
            <person name="Niatou-Singa F.S."/>
            <person name="Gouil Q."/>
            <person name="Baker L."/>
            <person name="Ritchie M.E."/>
            <person name="Jex A.R."/>
            <person name="Gazzola D."/>
            <person name="Li H."/>
            <person name="Toshio Fujiwara R."/>
            <person name="Zhan B."/>
            <person name="Aroian R.V."/>
            <person name="Pafco B."/>
            <person name="Schwarz E.M."/>
        </authorList>
    </citation>
    <scope>NUCLEOTIDE SEQUENCE [LARGE SCALE GENOMIC DNA]</scope>
    <source>
        <strain evidence="1 2">Aroian</strain>
        <tissue evidence="1">Whole animal</tissue>
    </source>
</reference>
<accession>A0ABR1D8P2</accession>
<gene>
    <name evidence="1" type="primary">Necator_chrIV.g13525</name>
    <name evidence="1" type="ORF">RB195_000234</name>
</gene>